<feature type="non-terminal residue" evidence="3">
    <location>
        <position position="1"/>
    </location>
</feature>
<evidence type="ECO:0000313" key="3">
    <source>
        <dbReference type="EMBL" id="CAG2068834.1"/>
    </source>
</evidence>
<proteinExistence type="predicted"/>
<dbReference type="InterPro" id="IPR036116">
    <property type="entry name" value="FN3_sf"/>
</dbReference>
<evidence type="ECO:0000259" key="2">
    <source>
        <dbReference type="PROSITE" id="PS50853"/>
    </source>
</evidence>
<dbReference type="Pfam" id="PF00041">
    <property type="entry name" value="fn3"/>
    <property type="match status" value="1"/>
</dbReference>
<keyword evidence="4" id="KW-1185">Reference proteome</keyword>
<protein>
    <recommendedName>
        <fullName evidence="2">Fibronectin type-III domain-containing protein</fullName>
    </recommendedName>
</protein>
<evidence type="ECO:0000256" key="1">
    <source>
        <dbReference type="ARBA" id="ARBA00022737"/>
    </source>
</evidence>
<dbReference type="SUPFAM" id="SSF49265">
    <property type="entry name" value="Fibronectin type III"/>
    <property type="match status" value="2"/>
</dbReference>
<feature type="domain" description="Fibronectin type-III" evidence="2">
    <location>
        <begin position="60"/>
        <end position="166"/>
    </location>
</feature>
<reference evidence="3" key="1">
    <citation type="submission" date="2021-03" db="EMBL/GenBank/DDBJ databases">
        <authorList>
            <person name="Tran Van P."/>
        </authorList>
    </citation>
    <scope>NUCLEOTIDE SEQUENCE</scope>
</reference>
<dbReference type="SMART" id="SM00060">
    <property type="entry name" value="FN3"/>
    <property type="match status" value="1"/>
</dbReference>
<feature type="non-terminal residue" evidence="3">
    <location>
        <position position="261"/>
    </location>
</feature>
<name>A0ABN7PM59_TIMPD</name>
<dbReference type="InterPro" id="IPR003961">
    <property type="entry name" value="FN3_dom"/>
</dbReference>
<dbReference type="CDD" id="cd00063">
    <property type="entry name" value="FN3"/>
    <property type="match status" value="2"/>
</dbReference>
<sequence>GGRRVEEELEVVPASYSSHSLVFLDKFTEYRVEILAFNPAGDGPRSAPITIRTLQGLPGPPRNLTFLDITMSSLKVSWKPPKNRNGEIIGYVVTYETAKQNESKFEVVRLLKYCIGFSKQVKQKVSGTSLLIQSLEEEITYTFWVRAQTIDLGPPVSGNVTTGPQEGSPMRPKELVITKSVSSVDLHWVNGPSGKGPILGYYIQSQKKGELTASTGCWVRFPVTDGVKLSLVWSPDGLTQWWLSEEATSPLISLVHLFIAA</sequence>
<dbReference type="Gene3D" id="2.60.40.10">
    <property type="entry name" value="Immunoglobulins"/>
    <property type="match status" value="2"/>
</dbReference>
<comment type="caution">
    <text evidence="3">The sequence shown here is derived from an EMBL/GenBank/DDBJ whole genome shotgun (WGS) entry which is preliminary data.</text>
</comment>
<organism evidence="3 4">
    <name type="scientific">Timema podura</name>
    <name type="common">Walking stick</name>
    <dbReference type="NCBI Taxonomy" id="61482"/>
    <lineage>
        <taxon>Eukaryota</taxon>
        <taxon>Metazoa</taxon>
        <taxon>Ecdysozoa</taxon>
        <taxon>Arthropoda</taxon>
        <taxon>Hexapoda</taxon>
        <taxon>Insecta</taxon>
        <taxon>Pterygota</taxon>
        <taxon>Neoptera</taxon>
        <taxon>Polyneoptera</taxon>
        <taxon>Phasmatodea</taxon>
        <taxon>Timematodea</taxon>
        <taxon>Timematoidea</taxon>
        <taxon>Timematidae</taxon>
        <taxon>Timema</taxon>
    </lineage>
</organism>
<dbReference type="Proteomes" id="UP001153148">
    <property type="component" value="Unassembled WGS sequence"/>
</dbReference>
<evidence type="ECO:0000313" key="4">
    <source>
        <dbReference type="Proteomes" id="UP001153148"/>
    </source>
</evidence>
<dbReference type="PROSITE" id="PS50853">
    <property type="entry name" value="FN3"/>
    <property type="match status" value="2"/>
</dbReference>
<dbReference type="PANTHER" id="PTHR13817:SF173">
    <property type="entry name" value="FRAZZLED"/>
    <property type="match status" value="1"/>
</dbReference>
<dbReference type="EMBL" id="CAJPIN010104396">
    <property type="protein sequence ID" value="CAG2068834.1"/>
    <property type="molecule type" value="Genomic_DNA"/>
</dbReference>
<dbReference type="InterPro" id="IPR013783">
    <property type="entry name" value="Ig-like_fold"/>
</dbReference>
<feature type="domain" description="Fibronectin type-III" evidence="2">
    <location>
        <begin position="1"/>
        <end position="56"/>
    </location>
</feature>
<accession>A0ABN7PM59</accession>
<gene>
    <name evidence="3" type="ORF">TPAB3V08_LOCUS15777</name>
</gene>
<dbReference type="PANTHER" id="PTHR13817">
    <property type="entry name" value="TITIN"/>
    <property type="match status" value="1"/>
</dbReference>
<keyword evidence="1" id="KW-0677">Repeat</keyword>
<dbReference type="InterPro" id="IPR050964">
    <property type="entry name" value="Striated_Muscle_Regulatory"/>
</dbReference>